<name>A0A0A3XSH3_BRAJP</name>
<organism evidence="1 2">
    <name type="scientific">Bradyrhizobium japonicum</name>
    <dbReference type="NCBI Taxonomy" id="375"/>
    <lineage>
        <taxon>Bacteria</taxon>
        <taxon>Pseudomonadati</taxon>
        <taxon>Pseudomonadota</taxon>
        <taxon>Alphaproteobacteria</taxon>
        <taxon>Hyphomicrobiales</taxon>
        <taxon>Nitrobacteraceae</taxon>
        <taxon>Bradyrhizobium</taxon>
    </lineage>
</organism>
<evidence type="ECO:0000313" key="2">
    <source>
        <dbReference type="Proteomes" id="UP000030377"/>
    </source>
</evidence>
<accession>A0A0A3XSH3</accession>
<reference evidence="1 2" key="1">
    <citation type="submission" date="2014-09" db="EMBL/GenBank/DDBJ databases">
        <title>Draft genome of Bradyrhizobium japonicum Is-34.</title>
        <authorList>
            <person name="Tsurumaru H."/>
            <person name="Yamakawa T."/>
            <person name="Hashimoto S."/>
            <person name="Okizaki K."/>
            <person name="Kanesaki Y."/>
            <person name="Yoshikawa H."/>
            <person name="Yajima S."/>
        </authorList>
    </citation>
    <scope>NUCLEOTIDE SEQUENCE [LARGE SCALE GENOMIC DNA]</scope>
    <source>
        <strain evidence="1 2">Is-34</strain>
    </source>
</reference>
<sequence>MTDSEWKERWHEVERFRLMAHETTDPVAAALLLDIVSDLEADLNELVDVEAQGLPPSRARFIMRIGIHA</sequence>
<dbReference type="Proteomes" id="UP000030377">
    <property type="component" value="Unassembled WGS sequence"/>
</dbReference>
<dbReference type="RefSeq" id="WP_041957536.1">
    <property type="nucleotide sequence ID" value="NZ_JRPN01000020.1"/>
</dbReference>
<dbReference type="AlphaFoldDB" id="A0A0A3XSH3"/>
<protein>
    <submittedName>
        <fullName evidence="1">Uncharacterized protein</fullName>
    </submittedName>
</protein>
<evidence type="ECO:0000313" key="1">
    <source>
        <dbReference type="EMBL" id="KGT76244.1"/>
    </source>
</evidence>
<comment type="caution">
    <text evidence="1">The sequence shown here is derived from an EMBL/GenBank/DDBJ whole genome shotgun (WGS) entry which is preliminary data.</text>
</comment>
<proteinExistence type="predicted"/>
<dbReference type="EMBL" id="JRPN01000020">
    <property type="protein sequence ID" value="KGT76244.1"/>
    <property type="molecule type" value="Genomic_DNA"/>
</dbReference>
<gene>
    <name evidence="1" type="ORF">MA20_25885</name>
</gene>